<keyword evidence="1" id="KW-1133">Transmembrane helix</keyword>
<evidence type="ECO:0000313" key="2">
    <source>
        <dbReference type="EMBL" id="MCQ4634588.1"/>
    </source>
</evidence>
<proteinExistence type="predicted"/>
<evidence type="ECO:0000313" key="3">
    <source>
        <dbReference type="Proteomes" id="UP000996601"/>
    </source>
</evidence>
<keyword evidence="1" id="KW-0812">Transmembrane</keyword>
<sequence length="49" mass="5260">MDKKEPRKPLVFSGEQVSGREINGSSLIPMLIAGLVLIAVGYVAVMVFV</sequence>
<evidence type="ECO:0000256" key="1">
    <source>
        <dbReference type="SAM" id="Phobius"/>
    </source>
</evidence>
<feature type="transmembrane region" description="Helical" evidence="1">
    <location>
        <begin position="27"/>
        <end position="48"/>
    </location>
</feature>
<keyword evidence="1" id="KW-0472">Membrane</keyword>
<dbReference type="EMBL" id="WHSB02000021">
    <property type="protein sequence ID" value="MCQ4634588.1"/>
    <property type="molecule type" value="Genomic_DNA"/>
</dbReference>
<keyword evidence="3" id="KW-1185">Reference proteome</keyword>
<comment type="caution">
    <text evidence="2">The sequence shown here is derived from an EMBL/GenBank/DDBJ whole genome shotgun (WGS) entry which is preliminary data.</text>
</comment>
<protein>
    <submittedName>
        <fullName evidence="2">Uncharacterized protein</fullName>
    </submittedName>
</protein>
<organism evidence="2 3">
    <name type="scientific">Shinella lacus</name>
    <dbReference type="NCBI Taxonomy" id="2654216"/>
    <lineage>
        <taxon>Bacteria</taxon>
        <taxon>Pseudomonadati</taxon>
        <taxon>Pseudomonadota</taxon>
        <taxon>Alphaproteobacteria</taxon>
        <taxon>Hyphomicrobiales</taxon>
        <taxon>Rhizobiaceae</taxon>
        <taxon>Shinella</taxon>
    </lineage>
</organism>
<name>A0ABT1RHC1_9HYPH</name>
<gene>
    <name evidence="2" type="ORF">GB927_031445</name>
</gene>
<accession>A0ABT1RHC1</accession>
<dbReference type="RefSeq" id="WP_199564266.1">
    <property type="nucleotide sequence ID" value="NZ_WHSB02000021.1"/>
</dbReference>
<dbReference type="Proteomes" id="UP000996601">
    <property type="component" value="Unassembled WGS sequence"/>
</dbReference>
<reference evidence="2" key="1">
    <citation type="submission" date="2021-07" db="EMBL/GenBank/DDBJ databases">
        <title>Shinella sp. nov., a novel member of the genus Shinella from water.</title>
        <authorList>
            <person name="Deng Y."/>
        </authorList>
    </citation>
    <scope>NUCLEOTIDE SEQUENCE</scope>
    <source>
        <strain evidence="2">CPCC 100929</strain>
    </source>
</reference>